<sequence>MEQVNQQDSFCQAAADVLDGRRLLLVGRDDGSARPAWTRNGMDGCLASIDLSGCPAMADQTPVKLAPALSAAPDVFVPSLLYAVHRAASQLSRRCWSADGTVSYRPVDVVDVICRREPADPLSELGVLADLCLPCLCRNKSGIGVFPGTLETTFVCLAILYQHLR</sequence>
<name>A0A086ZD92_9BIFI</name>
<dbReference type="AlphaFoldDB" id="A0A086ZD92"/>
<keyword evidence="2" id="KW-1185">Reference proteome</keyword>
<gene>
    <name evidence="1" type="ORF">BBIA_2400</name>
</gene>
<dbReference type="RefSeq" id="WP_033496436.1">
    <property type="nucleotide sequence ID" value="NZ_JDUU01000039.1"/>
</dbReference>
<dbReference type="Proteomes" id="UP000029108">
    <property type="component" value="Unassembled WGS sequence"/>
</dbReference>
<evidence type="ECO:0000313" key="1">
    <source>
        <dbReference type="EMBL" id="KFI44492.1"/>
    </source>
</evidence>
<evidence type="ECO:0000313" key="2">
    <source>
        <dbReference type="Proteomes" id="UP000029108"/>
    </source>
</evidence>
<comment type="caution">
    <text evidence="1">The sequence shown here is derived from an EMBL/GenBank/DDBJ whole genome shotgun (WGS) entry which is preliminary data.</text>
</comment>
<protein>
    <submittedName>
        <fullName evidence="1">Uncharacterized protein</fullName>
    </submittedName>
</protein>
<organism evidence="1 2">
    <name type="scientific">Bifidobacterium biavatii DSM 23969</name>
    <dbReference type="NCBI Taxonomy" id="1437608"/>
    <lineage>
        <taxon>Bacteria</taxon>
        <taxon>Bacillati</taxon>
        <taxon>Actinomycetota</taxon>
        <taxon>Actinomycetes</taxon>
        <taxon>Bifidobacteriales</taxon>
        <taxon>Bifidobacteriaceae</taxon>
        <taxon>Bifidobacterium</taxon>
    </lineage>
</organism>
<reference evidence="1 2" key="1">
    <citation type="submission" date="2014-03" db="EMBL/GenBank/DDBJ databases">
        <title>Genomics of Bifidobacteria.</title>
        <authorList>
            <person name="Ventura M."/>
            <person name="Milani C."/>
            <person name="Lugli G.A."/>
        </authorList>
    </citation>
    <scope>NUCLEOTIDE SEQUENCE [LARGE SCALE GENOMIC DNA]</scope>
    <source>
        <strain evidence="1 2">DSM 23969</strain>
    </source>
</reference>
<dbReference type="EMBL" id="JGYN01000046">
    <property type="protein sequence ID" value="KFI44492.1"/>
    <property type="molecule type" value="Genomic_DNA"/>
</dbReference>
<proteinExistence type="predicted"/>
<accession>A0A086ZD92</accession>
<dbReference type="STRING" id="1437608.GCA_000771645_01976"/>